<name>A0A1G2K8T9_9BACT</name>
<gene>
    <name evidence="1" type="ORF">A2633_02330</name>
</gene>
<accession>A0A1G2K8T9</accession>
<dbReference type="Proteomes" id="UP000177152">
    <property type="component" value="Unassembled WGS sequence"/>
</dbReference>
<evidence type="ECO:0000313" key="2">
    <source>
        <dbReference type="Proteomes" id="UP000177152"/>
    </source>
</evidence>
<protein>
    <submittedName>
        <fullName evidence="1">Uncharacterized protein</fullName>
    </submittedName>
</protein>
<reference evidence="1 2" key="1">
    <citation type="journal article" date="2016" name="Nat. Commun.">
        <title>Thousands of microbial genomes shed light on interconnected biogeochemical processes in an aquifer system.</title>
        <authorList>
            <person name="Anantharaman K."/>
            <person name="Brown C.T."/>
            <person name="Hug L.A."/>
            <person name="Sharon I."/>
            <person name="Castelle C.J."/>
            <person name="Probst A.J."/>
            <person name="Thomas B.C."/>
            <person name="Singh A."/>
            <person name="Wilkins M.J."/>
            <person name="Karaoz U."/>
            <person name="Brodie E.L."/>
            <person name="Williams K.H."/>
            <person name="Hubbard S.S."/>
            <person name="Banfield J.F."/>
        </authorList>
    </citation>
    <scope>NUCLEOTIDE SEQUENCE [LARGE SCALE GENOMIC DNA]</scope>
</reference>
<comment type="caution">
    <text evidence="1">The sequence shown here is derived from an EMBL/GenBank/DDBJ whole genome shotgun (WGS) entry which is preliminary data.</text>
</comment>
<organism evidence="1 2">
    <name type="scientific">Candidatus Sungbacteria bacterium RIFCSPHIGHO2_01_FULL_47_32</name>
    <dbReference type="NCBI Taxonomy" id="1802264"/>
    <lineage>
        <taxon>Bacteria</taxon>
        <taxon>Candidatus Sungiibacteriota</taxon>
    </lineage>
</organism>
<sequence length="149" mass="16787">MGLLGNLDKLGFILQRLTVGLKSGPSTRLSNTLAKCYRLKIVGQSSGLITQIQDTEPYPWVIFGEGEAGKKVGGFLFLCSRIADWNKSETLTPWSLRPIESEDPEVRCFFYLEPTNKNSERSPEVLQQLEKEMRQLADYLAGWNFGSPQ</sequence>
<dbReference type="EMBL" id="MHQC01000003">
    <property type="protein sequence ID" value="OGZ95852.1"/>
    <property type="molecule type" value="Genomic_DNA"/>
</dbReference>
<evidence type="ECO:0000313" key="1">
    <source>
        <dbReference type="EMBL" id="OGZ95852.1"/>
    </source>
</evidence>
<proteinExistence type="predicted"/>
<dbReference type="AlphaFoldDB" id="A0A1G2K8T9"/>